<dbReference type="PROSITE" id="PS51819">
    <property type="entry name" value="VOC"/>
    <property type="match status" value="1"/>
</dbReference>
<feature type="domain" description="VOC" evidence="1">
    <location>
        <begin position="13"/>
        <end position="125"/>
    </location>
</feature>
<dbReference type="Proteomes" id="UP000010959">
    <property type="component" value="Unassembled WGS sequence"/>
</dbReference>
<name>L7CC81_RHOBT</name>
<accession>L7CC81</accession>
<dbReference type="Pfam" id="PF00903">
    <property type="entry name" value="Glyoxalase"/>
    <property type="match status" value="1"/>
</dbReference>
<dbReference type="PANTHER" id="PTHR38743:SF2">
    <property type="entry name" value="DUF2185 DOMAIN-CONTAINING PROTEIN"/>
    <property type="match status" value="1"/>
</dbReference>
<dbReference type="PANTHER" id="PTHR38743">
    <property type="entry name" value="SIMILAR TO GLYOXYLASE I FAMILY PROTEIN"/>
    <property type="match status" value="1"/>
</dbReference>
<dbReference type="InterPro" id="IPR037523">
    <property type="entry name" value="VOC_core"/>
</dbReference>
<dbReference type="SUPFAM" id="SSF54593">
    <property type="entry name" value="Glyoxalase/Bleomycin resistance protein/Dihydroxybiphenyl dioxygenase"/>
    <property type="match status" value="1"/>
</dbReference>
<evidence type="ECO:0000313" key="2">
    <source>
        <dbReference type="EMBL" id="ELP31440.1"/>
    </source>
</evidence>
<dbReference type="EMBL" id="AMWG01000123">
    <property type="protein sequence ID" value="ELP31440.1"/>
    <property type="molecule type" value="Genomic_DNA"/>
</dbReference>
<proteinExistence type="predicted"/>
<organism evidence="2 3">
    <name type="scientific">Rhodopirellula baltica SWK14</name>
    <dbReference type="NCBI Taxonomy" id="993516"/>
    <lineage>
        <taxon>Bacteria</taxon>
        <taxon>Pseudomonadati</taxon>
        <taxon>Planctomycetota</taxon>
        <taxon>Planctomycetia</taxon>
        <taxon>Pirellulales</taxon>
        <taxon>Pirellulaceae</taxon>
        <taxon>Rhodopirellula</taxon>
    </lineage>
</organism>
<dbReference type="InterPro" id="IPR029068">
    <property type="entry name" value="Glyas_Bleomycin-R_OHBP_Dase"/>
</dbReference>
<dbReference type="RefSeq" id="WP_007339295.1">
    <property type="nucleotide sequence ID" value="NZ_AMWG01000123.1"/>
</dbReference>
<comment type="caution">
    <text evidence="2">The sequence shown here is derived from an EMBL/GenBank/DDBJ whole genome shotgun (WGS) entry which is preliminary data.</text>
</comment>
<evidence type="ECO:0000259" key="1">
    <source>
        <dbReference type="PROSITE" id="PS51819"/>
    </source>
</evidence>
<evidence type="ECO:0000313" key="3">
    <source>
        <dbReference type="Proteomes" id="UP000010959"/>
    </source>
</evidence>
<dbReference type="CDD" id="cd06587">
    <property type="entry name" value="VOC"/>
    <property type="match status" value="1"/>
</dbReference>
<dbReference type="Gene3D" id="3.10.180.10">
    <property type="entry name" value="2,3-Dihydroxybiphenyl 1,2-Dioxygenase, domain 1"/>
    <property type="match status" value="1"/>
</dbReference>
<dbReference type="InterPro" id="IPR004360">
    <property type="entry name" value="Glyas_Fos-R_dOase_dom"/>
</dbReference>
<gene>
    <name evidence="2" type="ORF">RBSWK_04578</name>
</gene>
<dbReference type="PATRIC" id="fig|993516.3.peg.4886"/>
<dbReference type="AlphaFoldDB" id="L7CC81"/>
<reference evidence="2 3" key="1">
    <citation type="journal article" date="2013" name="Mar. Genomics">
        <title>Expression of sulfatases in Rhodopirellula baltica and the diversity of sulfatases in the genus Rhodopirellula.</title>
        <authorList>
            <person name="Wegner C.E."/>
            <person name="Richter-Heitmann T."/>
            <person name="Klindworth A."/>
            <person name="Klockow C."/>
            <person name="Richter M."/>
            <person name="Achstetter T."/>
            <person name="Glockner F.O."/>
            <person name="Harder J."/>
        </authorList>
    </citation>
    <scope>NUCLEOTIDE SEQUENCE [LARGE SCALE GENOMIC DNA]</scope>
    <source>
        <strain evidence="2 3">SWK14</strain>
    </source>
</reference>
<sequence length="128" mass="14192">MSKPSYESASPYKDDVLALPVTDLDKASNWYCKHFGMTEVERCDSPNPAVILERDGVRIGFAINGGDPAQEGAAIRVSDVNGIRRQLESNGIDVASIRVDERDGEKFNVFFVVAPDGLCYYFNERIVD</sequence>
<protein>
    <recommendedName>
        <fullName evidence="1">VOC domain-containing protein</fullName>
    </recommendedName>
</protein>